<dbReference type="AlphaFoldDB" id="A0A5S3PYJ0"/>
<dbReference type="Pfam" id="PF13630">
    <property type="entry name" value="SdpI"/>
    <property type="match status" value="1"/>
</dbReference>
<feature type="transmembrane region" description="Helical" evidence="1">
    <location>
        <begin position="52"/>
        <end position="70"/>
    </location>
</feature>
<dbReference type="RefSeq" id="WP_138657341.1">
    <property type="nucleotide sequence ID" value="NZ_VATY01000001.1"/>
</dbReference>
<dbReference type="InterPro" id="IPR012867">
    <property type="entry name" value="DUF1648"/>
</dbReference>
<feature type="transmembrane region" description="Helical" evidence="1">
    <location>
        <begin position="91"/>
        <end position="109"/>
    </location>
</feature>
<protein>
    <submittedName>
        <fullName evidence="3">DUF1648 domain-containing protein</fullName>
    </submittedName>
</protein>
<feature type="transmembrane region" description="Helical" evidence="1">
    <location>
        <begin position="188"/>
        <end position="207"/>
    </location>
</feature>
<gene>
    <name evidence="3" type="ORF">FEE95_07935</name>
</gene>
<dbReference type="PIRSF" id="PIRSF038959">
    <property type="entry name" value="SdpI"/>
    <property type="match status" value="1"/>
</dbReference>
<feature type="transmembrane region" description="Helical" evidence="1">
    <location>
        <begin position="167"/>
        <end position="182"/>
    </location>
</feature>
<dbReference type="GO" id="GO:0009636">
    <property type="term" value="P:response to toxic substance"/>
    <property type="evidence" value="ECO:0007669"/>
    <property type="project" value="TreeGrafter"/>
</dbReference>
<feature type="transmembrane region" description="Helical" evidence="1">
    <location>
        <begin position="9"/>
        <end position="26"/>
    </location>
</feature>
<dbReference type="Proteomes" id="UP000310314">
    <property type="component" value="Unassembled WGS sequence"/>
</dbReference>
<reference evidence="3 4" key="1">
    <citation type="submission" date="2019-05" db="EMBL/GenBank/DDBJ databases">
        <authorList>
            <person name="Zhang J.-Y."/>
            <person name="Feg X."/>
            <person name="Du Z.-J."/>
        </authorList>
    </citation>
    <scope>NUCLEOTIDE SEQUENCE [LARGE SCALE GENOMIC DNA]</scope>
    <source>
        <strain evidence="3 4">RZ26</strain>
    </source>
</reference>
<feature type="domain" description="DUF1648" evidence="2">
    <location>
        <begin position="15"/>
        <end position="57"/>
    </location>
</feature>
<dbReference type="Pfam" id="PF07853">
    <property type="entry name" value="DUF1648"/>
    <property type="match status" value="1"/>
</dbReference>
<sequence length="215" mass="24700">MKYDLKQEIPLLATTALPIVYALYLWNSLPEKIPTHWNLKGEIDGWGSKEPFIIFFITIPVFIYILFLVLPMIDPKKKLQKMGKKFYRIKFFMILIMSLLAVFALYSAQNQSESSIKALLALFGFMIVGLGNYFPAVKHNYFIGIKTPWTLENETVWKETHQMAGKLWFFGGALLTLLVLILPVESSFIVFLVGMAVLTLVPLVFSYRKYKGLKS</sequence>
<comment type="caution">
    <text evidence="3">The sequence shown here is derived from an EMBL/GenBank/DDBJ whole genome shotgun (WGS) entry which is preliminary data.</text>
</comment>
<keyword evidence="1" id="KW-0472">Membrane</keyword>
<dbReference type="PANTHER" id="PTHR37810:SF5">
    <property type="entry name" value="IMMUNITY PROTEIN SDPI"/>
    <property type="match status" value="1"/>
</dbReference>
<keyword evidence="1" id="KW-0812">Transmembrane</keyword>
<evidence type="ECO:0000259" key="2">
    <source>
        <dbReference type="Pfam" id="PF07853"/>
    </source>
</evidence>
<dbReference type="InterPro" id="IPR025962">
    <property type="entry name" value="SdpI/YhfL"/>
</dbReference>
<evidence type="ECO:0000256" key="1">
    <source>
        <dbReference type="SAM" id="Phobius"/>
    </source>
</evidence>
<evidence type="ECO:0000313" key="4">
    <source>
        <dbReference type="Proteomes" id="UP000310314"/>
    </source>
</evidence>
<dbReference type="EMBL" id="VATY01000001">
    <property type="protein sequence ID" value="TMM59352.1"/>
    <property type="molecule type" value="Genomic_DNA"/>
</dbReference>
<organism evidence="3 4">
    <name type="scientific">Maribacter algarum</name>
    <name type="common">ex Zhang et al. 2020</name>
    <dbReference type="NCBI Taxonomy" id="2578118"/>
    <lineage>
        <taxon>Bacteria</taxon>
        <taxon>Pseudomonadati</taxon>
        <taxon>Bacteroidota</taxon>
        <taxon>Flavobacteriia</taxon>
        <taxon>Flavobacteriales</taxon>
        <taxon>Flavobacteriaceae</taxon>
        <taxon>Maribacter</taxon>
    </lineage>
</organism>
<dbReference type="OrthoDB" id="9808690at2"/>
<evidence type="ECO:0000313" key="3">
    <source>
        <dbReference type="EMBL" id="TMM59352.1"/>
    </source>
</evidence>
<proteinExistence type="predicted"/>
<dbReference type="PANTHER" id="PTHR37810">
    <property type="entry name" value="IMMUNITY PROTEIN SDPI"/>
    <property type="match status" value="1"/>
</dbReference>
<keyword evidence="4" id="KW-1185">Reference proteome</keyword>
<dbReference type="InterPro" id="IPR026272">
    <property type="entry name" value="SdpI"/>
</dbReference>
<keyword evidence="1" id="KW-1133">Transmembrane helix</keyword>
<accession>A0A5S3PYJ0</accession>
<feature type="transmembrane region" description="Helical" evidence="1">
    <location>
        <begin position="115"/>
        <end position="134"/>
    </location>
</feature>
<name>A0A5S3PYJ0_9FLAO</name>